<name>A0A919L6W5_9ACTN</name>
<feature type="compositionally biased region" description="Basic residues" evidence="1">
    <location>
        <begin position="1"/>
        <end position="13"/>
    </location>
</feature>
<accession>A0A919L6W5</accession>
<evidence type="ECO:0000256" key="1">
    <source>
        <dbReference type="SAM" id="MobiDB-lite"/>
    </source>
</evidence>
<feature type="compositionally biased region" description="Basic and acidic residues" evidence="1">
    <location>
        <begin position="40"/>
        <end position="49"/>
    </location>
</feature>
<dbReference type="AlphaFoldDB" id="A0A919L6W5"/>
<dbReference type="EMBL" id="BNCD01000021">
    <property type="protein sequence ID" value="GHH86172.1"/>
    <property type="molecule type" value="Genomic_DNA"/>
</dbReference>
<comment type="caution">
    <text evidence="2">The sequence shown here is derived from an EMBL/GenBank/DDBJ whole genome shotgun (WGS) entry which is preliminary data.</text>
</comment>
<protein>
    <submittedName>
        <fullName evidence="2">Uncharacterized protein</fullName>
    </submittedName>
</protein>
<keyword evidence="3" id="KW-1185">Reference proteome</keyword>
<feature type="region of interest" description="Disordered" evidence="1">
    <location>
        <begin position="1"/>
        <end position="54"/>
    </location>
</feature>
<evidence type="ECO:0000313" key="3">
    <source>
        <dbReference type="Proteomes" id="UP000603708"/>
    </source>
</evidence>
<sequence length="66" mass="6900">MGRDFRHLHRSKTDRRLVVGAVPRTASAPAPPPGATPGVAHDESADRESCTTGSRFRAGAFDGAVA</sequence>
<gene>
    <name evidence="2" type="ORF">GCM10018793_57080</name>
</gene>
<reference evidence="2" key="1">
    <citation type="journal article" date="2014" name="Int. J. Syst. Evol. Microbiol.">
        <title>Complete genome sequence of Corynebacterium casei LMG S-19264T (=DSM 44701T), isolated from a smear-ripened cheese.</title>
        <authorList>
            <consortium name="US DOE Joint Genome Institute (JGI-PGF)"/>
            <person name="Walter F."/>
            <person name="Albersmeier A."/>
            <person name="Kalinowski J."/>
            <person name="Ruckert C."/>
        </authorList>
    </citation>
    <scope>NUCLEOTIDE SEQUENCE</scope>
    <source>
        <strain evidence="2">JCM 5069</strain>
    </source>
</reference>
<dbReference type="Proteomes" id="UP000603708">
    <property type="component" value="Unassembled WGS sequence"/>
</dbReference>
<reference evidence="2" key="2">
    <citation type="submission" date="2020-09" db="EMBL/GenBank/DDBJ databases">
        <authorList>
            <person name="Sun Q."/>
            <person name="Ohkuma M."/>
        </authorList>
    </citation>
    <scope>NUCLEOTIDE SEQUENCE</scope>
    <source>
        <strain evidence="2">JCM 5069</strain>
    </source>
</reference>
<organism evidence="2 3">
    <name type="scientific">Streptomyces sulfonofaciens</name>
    <dbReference type="NCBI Taxonomy" id="68272"/>
    <lineage>
        <taxon>Bacteria</taxon>
        <taxon>Bacillati</taxon>
        <taxon>Actinomycetota</taxon>
        <taxon>Actinomycetes</taxon>
        <taxon>Kitasatosporales</taxon>
        <taxon>Streptomycetaceae</taxon>
        <taxon>Streptomyces</taxon>
    </lineage>
</organism>
<evidence type="ECO:0000313" key="2">
    <source>
        <dbReference type="EMBL" id="GHH86172.1"/>
    </source>
</evidence>
<proteinExistence type="predicted"/>